<proteinExistence type="predicted"/>
<dbReference type="InterPro" id="IPR038389">
    <property type="entry name" value="PSMG2_sf"/>
</dbReference>
<gene>
    <name evidence="1" type="ORF">M3D15_09970</name>
</gene>
<evidence type="ECO:0000313" key="1">
    <source>
        <dbReference type="EMBL" id="MCT2043648.1"/>
    </source>
</evidence>
<dbReference type="EMBL" id="JALXSQ010000065">
    <property type="protein sequence ID" value="MCT2043648.1"/>
    <property type="molecule type" value="Genomic_DNA"/>
</dbReference>
<dbReference type="InterPro" id="IPR019151">
    <property type="entry name" value="Proteasome_assmbl_chaperone_2"/>
</dbReference>
<sequence>MLDSSPLHDRLQRMSETPQGLPLVGALTGFRDAGLVVRQITDALRVEGDDTAIVRFDTDSLIDYRSRRPKLSVAAGSIVDVEMPELRIDLLHDELGAPYLFLNGAEPDFHWEQIAEELASIIRDLEVPSTTFIHSIPLPVPHTRPTQLTVTGNRQELVDSLSVWSPTTQGPAHALHLVERRLQERDHPVTGLVTLVPHYVLDTEFPGAAIAALAATSTATSRMFATEPLREQERFFQNVMQEYLAKDTDTAELVKKLEVRHDAYLAQVPSSGSFAGSDGSLPSADELAEELERYLANRRPFDAQ</sequence>
<dbReference type="Pfam" id="PF09754">
    <property type="entry name" value="PAC2"/>
    <property type="match status" value="1"/>
</dbReference>
<reference evidence="1 2" key="1">
    <citation type="submission" date="2022-04" db="EMBL/GenBank/DDBJ databases">
        <title>Human microbiome associated bacterial genomes.</title>
        <authorList>
            <person name="Sandstrom S."/>
            <person name="Salamzade R."/>
            <person name="Kalan L.R."/>
        </authorList>
    </citation>
    <scope>NUCLEOTIDE SEQUENCE [LARGE SCALE GENOMIC DNA]</scope>
    <source>
        <strain evidence="2">p3-SID1799</strain>
    </source>
</reference>
<name>A0ABT2HZB0_9MICO</name>
<dbReference type="PIRSF" id="PIRSF028754">
    <property type="entry name" value="UCP028754"/>
    <property type="match status" value="1"/>
</dbReference>
<dbReference type="InterPro" id="IPR008492">
    <property type="entry name" value="Rv2714-like"/>
</dbReference>
<dbReference type="Gene3D" id="3.40.50.10900">
    <property type="entry name" value="PAC-like subunit"/>
    <property type="match status" value="1"/>
</dbReference>
<accession>A0ABT2HZB0</accession>
<comment type="caution">
    <text evidence="1">The sequence shown here is derived from an EMBL/GenBank/DDBJ whole genome shotgun (WGS) entry which is preliminary data.</text>
</comment>
<organism evidence="1 2">
    <name type="scientific">Pseudoclavibacter albus</name>
    <dbReference type="NCBI Taxonomy" id="272241"/>
    <lineage>
        <taxon>Bacteria</taxon>
        <taxon>Bacillati</taxon>
        <taxon>Actinomycetota</taxon>
        <taxon>Actinomycetes</taxon>
        <taxon>Micrococcales</taxon>
        <taxon>Microbacteriaceae</taxon>
        <taxon>Pseudoclavibacter</taxon>
    </lineage>
</organism>
<protein>
    <submittedName>
        <fullName evidence="1">PAC2 family protein</fullName>
    </submittedName>
</protein>
<dbReference type="SUPFAM" id="SSF159659">
    <property type="entry name" value="Cgl1923-like"/>
    <property type="match status" value="1"/>
</dbReference>
<dbReference type="RefSeq" id="WP_260104737.1">
    <property type="nucleotide sequence ID" value="NZ_JALXSQ010000065.1"/>
</dbReference>
<keyword evidence="2" id="KW-1185">Reference proteome</keyword>
<dbReference type="Proteomes" id="UP001525379">
    <property type="component" value="Unassembled WGS sequence"/>
</dbReference>
<evidence type="ECO:0000313" key="2">
    <source>
        <dbReference type="Proteomes" id="UP001525379"/>
    </source>
</evidence>
<feature type="non-terminal residue" evidence="1">
    <location>
        <position position="304"/>
    </location>
</feature>